<proteinExistence type="inferred from homology"/>
<keyword evidence="2" id="KW-0560">Oxidoreductase</keyword>
<feature type="transmembrane region" description="Helical" evidence="5">
    <location>
        <begin position="52"/>
        <end position="76"/>
    </location>
</feature>
<feature type="region of interest" description="Disordered" evidence="4">
    <location>
        <begin position="244"/>
        <end position="279"/>
    </location>
</feature>
<reference evidence="6" key="2">
    <citation type="journal article" date="2018" name="DNA Res.">
        <title>Comparative genome and transcriptome analyses reveal adaptations to opportunistic infections in woody plant degrading pathogens of Botryosphaeriaceae.</title>
        <authorList>
            <person name="Yan J.Y."/>
            <person name="Zhao W.S."/>
            <person name="Chen Z."/>
            <person name="Xing Q.K."/>
            <person name="Zhang W."/>
            <person name="Chethana K.W.T."/>
            <person name="Xue M.F."/>
            <person name="Xu J.P."/>
            <person name="Phillips A.J.L."/>
            <person name="Wang Y."/>
            <person name="Liu J.H."/>
            <person name="Liu M."/>
            <person name="Zhou Y."/>
            <person name="Jayawardena R.S."/>
            <person name="Manawasinghe I.S."/>
            <person name="Huang J.B."/>
            <person name="Qiao G.H."/>
            <person name="Fu C.Y."/>
            <person name="Guo F.F."/>
            <person name="Dissanayake A.J."/>
            <person name="Peng Y.L."/>
            <person name="Hyde K.D."/>
            <person name="Li X.H."/>
        </authorList>
    </citation>
    <scope>NUCLEOTIDE SEQUENCE</scope>
    <source>
        <strain evidence="6">CSS-01s</strain>
    </source>
</reference>
<evidence type="ECO:0000256" key="5">
    <source>
        <dbReference type="SAM" id="Phobius"/>
    </source>
</evidence>
<evidence type="ECO:0000256" key="2">
    <source>
        <dbReference type="ARBA" id="ARBA00023002"/>
    </source>
</evidence>
<keyword evidence="5" id="KW-0812">Transmembrane</keyword>
<dbReference type="Proteomes" id="UP000627934">
    <property type="component" value="Unassembled WGS sequence"/>
</dbReference>
<evidence type="ECO:0000313" key="6">
    <source>
        <dbReference type="EMBL" id="KAF9630010.1"/>
    </source>
</evidence>
<feature type="compositionally biased region" description="Low complexity" evidence="4">
    <location>
        <begin position="14"/>
        <end position="23"/>
    </location>
</feature>
<keyword evidence="5" id="KW-0472">Membrane</keyword>
<evidence type="ECO:0000256" key="3">
    <source>
        <dbReference type="ARBA" id="ARBA00035112"/>
    </source>
</evidence>
<dbReference type="GO" id="GO:0043386">
    <property type="term" value="P:mycotoxin biosynthetic process"/>
    <property type="evidence" value="ECO:0007669"/>
    <property type="project" value="InterPro"/>
</dbReference>
<dbReference type="GO" id="GO:0016491">
    <property type="term" value="F:oxidoreductase activity"/>
    <property type="evidence" value="ECO:0007669"/>
    <property type="project" value="UniProtKB-KW"/>
</dbReference>
<keyword evidence="5" id="KW-1133">Transmembrane helix</keyword>
<comment type="pathway">
    <text evidence="1">Mycotoxin biosynthesis.</text>
</comment>
<feature type="region of interest" description="Disordered" evidence="4">
    <location>
        <begin position="1"/>
        <end position="24"/>
    </location>
</feature>
<reference evidence="6" key="1">
    <citation type="submission" date="2016-08" db="EMBL/GenBank/DDBJ databases">
        <authorList>
            <person name="Yan J."/>
        </authorList>
    </citation>
    <scope>NUCLEOTIDE SEQUENCE</scope>
    <source>
        <strain evidence="6">CSS-01s</strain>
    </source>
</reference>
<comment type="caution">
    <text evidence="6">The sequence shown here is derived from an EMBL/GenBank/DDBJ whole genome shotgun (WGS) entry which is preliminary data.</text>
</comment>
<comment type="similarity">
    <text evidence="3">Belongs to the ustYa family.</text>
</comment>
<evidence type="ECO:0000256" key="4">
    <source>
        <dbReference type="SAM" id="MobiDB-lite"/>
    </source>
</evidence>
<organism evidence="6 7">
    <name type="scientific">Lasiodiplodia theobromae</name>
    <dbReference type="NCBI Taxonomy" id="45133"/>
    <lineage>
        <taxon>Eukaryota</taxon>
        <taxon>Fungi</taxon>
        <taxon>Dikarya</taxon>
        <taxon>Ascomycota</taxon>
        <taxon>Pezizomycotina</taxon>
        <taxon>Dothideomycetes</taxon>
        <taxon>Dothideomycetes incertae sedis</taxon>
        <taxon>Botryosphaeriales</taxon>
        <taxon>Botryosphaeriaceae</taxon>
        <taxon>Lasiodiplodia</taxon>
    </lineage>
</organism>
<dbReference type="PANTHER" id="PTHR33365:SF11">
    <property type="entry name" value="TAT PATHWAY SIGNAL SEQUENCE"/>
    <property type="match status" value="1"/>
</dbReference>
<accession>A0A8H7IR85</accession>
<evidence type="ECO:0000313" key="7">
    <source>
        <dbReference type="Proteomes" id="UP000627934"/>
    </source>
</evidence>
<dbReference type="PANTHER" id="PTHR33365">
    <property type="entry name" value="YALI0B05434P"/>
    <property type="match status" value="1"/>
</dbReference>
<dbReference type="InterPro" id="IPR021765">
    <property type="entry name" value="UstYa-like"/>
</dbReference>
<gene>
    <name evidence="6" type="ORF">BFW01_g191</name>
</gene>
<name>A0A8H7IR85_9PEZI</name>
<dbReference type="AlphaFoldDB" id="A0A8H7IR85"/>
<protein>
    <recommendedName>
        <fullName evidence="8">Oxidase ustYa</fullName>
    </recommendedName>
</protein>
<dbReference type="Pfam" id="PF11807">
    <property type="entry name" value="UstYa"/>
    <property type="match status" value="1"/>
</dbReference>
<dbReference type="EMBL" id="MDYX01000037">
    <property type="protein sequence ID" value="KAF9630010.1"/>
    <property type="molecule type" value="Genomic_DNA"/>
</dbReference>
<evidence type="ECO:0000256" key="1">
    <source>
        <dbReference type="ARBA" id="ARBA00004685"/>
    </source>
</evidence>
<sequence length="279" mass="31521">MYKFKPTQGRNSSEEQLSSASTSMEDDKQFLLDESRGFKMPQRSRGWVNWKAAAVAFNVLLFIGGLSVWGHVIVLLKSLRCDTKPEVDHFEPDLLYNSAVTFQPHAYMGGAPSNATDEMWQRLSPPGDGIVEVPNEFTHNLPASLPAPNNPETHKVYGVSMFHQLHCLNFLRFAYYPEAVTDMTAEEVVFHRDHCLDYIRQAIMCAGDATFEPLTKVGINGMGATHQCRDFERVFSWAYEHRSDKQHGSGYKGGKVTHTPGHRNDFDEEEGQEGGHHHH</sequence>
<evidence type="ECO:0008006" key="8">
    <source>
        <dbReference type="Google" id="ProtNLM"/>
    </source>
</evidence>